<evidence type="ECO:0000256" key="2">
    <source>
        <dbReference type="ARBA" id="ARBA00023015"/>
    </source>
</evidence>
<reference evidence="6 7" key="1">
    <citation type="submission" date="2017-09" db="EMBL/GenBank/DDBJ databases">
        <title>Sphingomonas ginsenosidimutans KACC 14949, whole genome shotgun sequence.</title>
        <authorList>
            <person name="Feng G."/>
            <person name="Zhu H."/>
        </authorList>
    </citation>
    <scope>NUCLEOTIDE SEQUENCE [LARGE SCALE GENOMIC DNA]</scope>
    <source>
        <strain evidence="6 7">KACC 14949</strain>
    </source>
</reference>
<dbReference type="AlphaFoldDB" id="A0A2A4HUC9"/>
<evidence type="ECO:0000256" key="1">
    <source>
        <dbReference type="ARBA" id="ARBA00009437"/>
    </source>
</evidence>
<dbReference type="InterPro" id="IPR050950">
    <property type="entry name" value="HTH-type_LysR_regulators"/>
</dbReference>
<dbReference type="EMBL" id="NWVD01000005">
    <property type="protein sequence ID" value="PCG08502.1"/>
    <property type="molecule type" value="Genomic_DNA"/>
</dbReference>
<dbReference type="SUPFAM" id="SSF53850">
    <property type="entry name" value="Periplasmic binding protein-like II"/>
    <property type="match status" value="1"/>
</dbReference>
<dbReference type="GO" id="GO:0003677">
    <property type="term" value="F:DNA binding"/>
    <property type="evidence" value="ECO:0007669"/>
    <property type="project" value="UniProtKB-KW"/>
</dbReference>
<dbReference type="InterPro" id="IPR036388">
    <property type="entry name" value="WH-like_DNA-bd_sf"/>
</dbReference>
<sequence>MPAFSRFLRYFLAVGRLGSIRRAADELNVSASAIDRQILNVEADLGMPLFERLPTGLRLTAAGEIMMAAGGRWQKNMADVRAQMEDLRGLKRGHVDIAVIDALAKGHVPAAIQSIQTRYPGITIGVKVLKNDAVREAIVRGEVDMGILFEPESYRDLQVRAFVEVVLGFLTPKGHPFGDRREVRFSACDGSPVILPARPLAVCEQVEVLAGTTGIELQRRVESDNIQMIISLVQQGLGIGVLTSLDVMTEVRRGLLSFTRIVDPVLRPMTLALCTASSRTPSHAAGMVLGEIEAGFAQLAYPASLGG</sequence>
<comment type="caution">
    <text evidence="6">The sequence shown here is derived from an EMBL/GenBank/DDBJ whole genome shotgun (WGS) entry which is preliminary data.</text>
</comment>
<evidence type="ECO:0000313" key="6">
    <source>
        <dbReference type="EMBL" id="PCG08502.1"/>
    </source>
</evidence>
<gene>
    <name evidence="6" type="ORF">COA17_12555</name>
</gene>
<proteinExistence type="inferred from homology"/>
<evidence type="ECO:0000259" key="5">
    <source>
        <dbReference type="PROSITE" id="PS50931"/>
    </source>
</evidence>
<keyword evidence="4" id="KW-0804">Transcription</keyword>
<dbReference type="Gene3D" id="1.10.10.10">
    <property type="entry name" value="Winged helix-like DNA-binding domain superfamily/Winged helix DNA-binding domain"/>
    <property type="match status" value="1"/>
</dbReference>
<dbReference type="PANTHER" id="PTHR30419:SF8">
    <property type="entry name" value="NITROGEN ASSIMILATION TRANSCRIPTIONAL ACTIVATOR-RELATED"/>
    <property type="match status" value="1"/>
</dbReference>
<dbReference type="Gene3D" id="3.40.190.290">
    <property type="match status" value="1"/>
</dbReference>
<keyword evidence="7" id="KW-1185">Reference proteome</keyword>
<dbReference type="SUPFAM" id="SSF46785">
    <property type="entry name" value="Winged helix' DNA-binding domain"/>
    <property type="match status" value="1"/>
</dbReference>
<evidence type="ECO:0000313" key="7">
    <source>
        <dbReference type="Proteomes" id="UP000218784"/>
    </source>
</evidence>
<dbReference type="GO" id="GO:0005829">
    <property type="term" value="C:cytosol"/>
    <property type="evidence" value="ECO:0007669"/>
    <property type="project" value="TreeGrafter"/>
</dbReference>
<dbReference type="Pfam" id="PF00126">
    <property type="entry name" value="HTH_1"/>
    <property type="match status" value="1"/>
</dbReference>
<organism evidence="6 7">
    <name type="scientific">Sphingomonas ginsenosidimutans</name>
    <dbReference type="NCBI Taxonomy" id="862134"/>
    <lineage>
        <taxon>Bacteria</taxon>
        <taxon>Pseudomonadati</taxon>
        <taxon>Pseudomonadota</taxon>
        <taxon>Alphaproteobacteria</taxon>
        <taxon>Sphingomonadales</taxon>
        <taxon>Sphingomonadaceae</taxon>
        <taxon>Sphingomonas</taxon>
    </lineage>
</organism>
<dbReference type="PANTHER" id="PTHR30419">
    <property type="entry name" value="HTH-TYPE TRANSCRIPTIONAL REGULATOR YBHD"/>
    <property type="match status" value="1"/>
</dbReference>
<dbReference type="GO" id="GO:0003700">
    <property type="term" value="F:DNA-binding transcription factor activity"/>
    <property type="evidence" value="ECO:0007669"/>
    <property type="project" value="InterPro"/>
</dbReference>
<dbReference type="RefSeq" id="WP_066490896.1">
    <property type="nucleotide sequence ID" value="NZ_JAIEOT010000012.1"/>
</dbReference>
<dbReference type="InterPro" id="IPR000847">
    <property type="entry name" value="LysR_HTH_N"/>
</dbReference>
<dbReference type="InterPro" id="IPR005119">
    <property type="entry name" value="LysR_subst-bd"/>
</dbReference>
<evidence type="ECO:0000256" key="4">
    <source>
        <dbReference type="ARBA" id="ARBA00023163"/>
    </source>
</evidence>
<keyword evidence="3" id="KW-0238">DNA-binding</keyword>
<keyword evidence="2" id="KW-0805">Transcription regulation</keyword>
<feature type="domain" description="HTH lysR-type" evidence="5">
    <location>
        <begin position="8"/>
        <end position="60"/>
    </location>
</feature>
<dbReference type="PROSITE" id="PS50931">
    <property type="entry name" value="HTH_LYSR"/>
    <property type="match status" value="1"/>
</dbReference>
<protein>
    <submittedName>
        <fullName evidence="6">LysR family transcriptional regulator</fullName>
    </submittedName>
</protein>
<evidence type="ECO:0000256" key="3">
    <source>
        <dbReference type="ARBA" id="ARBA00023125"/>
    </source>
</evidence>
<comment type="similarity">
    <text evidence="1">Belongs to the LysR transcriptional regulatory family.</text>
</comment>
<dbReference type="Pfam" id="PF03466">
    <property type="entry name" value="LysR_substrate"/>
    <property type="match status" value="1"/>
</dbReference>
<accession>A0A2A4HUC9</accession>
<dbReference type="Proteomes" id="UP000218784">
    <property type="component" value="Unassembled WGS sequence"/>
</dbReference>
<dbReference type="InterPro" id="IPR036390">
    <property type="entry name" value="WH_DNA-bd_sf"/>
</dbReference>
<name>A0A2A4HUC9_9SPHN</name>